<dbReference type="RefSeq" id="WP_121901597.1">
    <property type="nucleotide sequence ID" value="NZ_REFW01000002.1"/>
</dbReference>
<dbReference type="AlphaFoldDB" id="A0A3M0G7M3"/>
<gene>
    <name evidence="2" type="ORF">EAX62_10495</name>
</gene>
<proteinExistence type="predicted"/>
<evidence type="ECO:0000313" key="3">
    <source>
        <dbReference type="Proteomes" id="UP000275256"/>
    </source>
</evidence>
<name>A0A3M0G7M3_9ACTN</name>
<dbReference type="Pfam" id="PF07811">
    <property type="entry name" value="TadE"/>
    <property type="match status" value="1"/>
</dbReference>
<keyword evidence="3" id="KW-1185">Reference proteome</keyword>
<reference evidence="2 3" key="1">
    <citation type="submission" date="2018-10" db="EMBL/GenBank/DDBJ databases">
        <title>Tessaracoccus antarcticuss sp. nov., isolated from sediment.</title>
        <authorList>
            <person name="Zhou L.Y."/>
            <person name="Du Z.J."/>
        </authorList>
    </citation>
    <scope>NUCLEOTIDE SEQUENCE [LARGE SCALE GENOMIC DNA]</scope>
    <source>
        <strain evidence="2 3">JDX10</strain>
    </source>
</reference>
<dbReference type="EMBL" id="REFW01000002">
    <property type="protein sequence ID" value="RMB60117.1"/>
    <property type="molecule type" value="Genomic_DNA"/>
</dbReference>
<evidence type="ECO:0000313" key="2">
    <source>
        <dbReference type="EMBL" id="RMB60117.1"/>
    </source>
</evidence>
<feature type="domain" description="TadE-like" evidence="1">
    <location>
        <begin position="6"/>
        <end position="48"/>
    </location>
</feature>
<organism evidence="2 3">
    <name type="scientific">Tessaracoccus antarcticus</name>
    <dbReference type="NCBI Taxonomy" id="2479848"/>
    <lineage>
        <taxon>Bacteria</taxon>
        <taxon>Bacillati</taxon>
        <taxon>Actinomycetota</taxon>
        <taxon>Actinomycetes</taxon>
        <taxon>Propionibacteriales</taxon>
        <taxon>Propionibacteriaceae</taxon>
        <taxon>Tessaracoccus</taxon>
    </lineage>
</organism>
<accession>A0A3M0G7M3</accession>
<dbReference type="InterPro" id="IPR012495">
    <property type="entry name" value="TadE-like_dom"/>
</dbReference>
<comment type="caution">
    <text evidence="2">The sequence shown here is derived from an EMBL/GenBank/DDBJ whole genome shotgun (WGS) entry which is preliminary data.</text>
</comment>
<dbReference type="OrthoDB" id="3731849at2"/>
<evidence type="ECO:0000259" key="1">
    <source>
        <dbReference type="Pfam" id="PF07811"/>
    </source>
</evidence>
<dbReference type="Proteomes" id="UP000275256">
    <property type="component" value="Unassembled WGS sequence"/>
</dbReference>
<sequence length="133" mass="13714">MRDQRGSLAVWTALVMPAFVLCVGLGVDFAGHAAAQQEARAVAGEAARAAGQYLQVSEGRVRPDKFRAERAALDFVAASSLTGTAVADPDGSITVTVHGTFPTQFLGMIGINTLPLDATGSARVVSVIAGNEE</sequence>
<protein>
    <recommendedName>
        <fullName evidence="1">TadE-like domain-containing protein</fullName>
    </recommendedName>
</protein>